<evidence type="ECO:0000256" key="1">
    <source>
        <dbReference type="SAM" id="MobiDB-lite"/>
    </source>
</evidence>
<reference evidence="2" key="1">
    <citation type="submission" date="2022-07" db="EMBL/GenBank/DDBJ databases">
        <title>Genome Sequence of Leucocoprinus birnbaumii.</title>
        <authorList>
            <person name="Buettner E."/>
        </authorList>
    </citation>
    <scope>NUCLEOTIDE SEQUENCE</scope>
    <source>
        <strain evidence="2">VT141</strain>
    </source>
</reference>
<comment type="caution">
    <text evidence="2">The sequence shown here is derived from an EMBL/GenBank/DDBJ whole genome shotgun (WGS) entry which is preliminary data.</text>
</comment>
<feature type="region of interest" description="Disordered" evidence="1">
    <location>
        <begin position="297"/>
        <end position="352"/>
    </location>
</feature>
<proteinExistence type="predicted"/>
<feature type="region of interest" description="Disordered" evidence="1">
    <location>
        <begin position="142"/>
        <end position="185"/>
    </location>
</feature>
<feature type="compositionally biased region" description="Polar residues" evidence="1">
    <location>
        <begin position="161"/>
        <end position="177"/>
    </location>
</feature>
<keyword evidence="3" id="KW-1185">Reference proteome</keyword>
<gene>
    <name evidence="2" type="ORF">NP233_g2545</name>
</gene>
<sequence>MSSSEHQSNSHASYGHHPGGSQLVPFSIRFTGDQDADLAQFSTSGARPLEPSAISTYADNTEYGTQQTIEYAQNFASYDNTTDAFFNEANNYANQASTSRMPFVPTTYTHGWSSAHPILPSPAHPLAYLRYGAFNHPPQWFHHQDLQSNKSPKIPCPSVQPQPSRHPSSVETYTPTIYSPPPLPTKAPVNNVPRSNDEAYYQAAQPYYGKASDQARLPTFDTPLGSEHILVLGSDSVNGSHINNTSSSSSTSLDVPPVSSYLPQAIALNTAPGEELAVLNPRRKYSLHQLPASFATRSPRPISNLTRGTPSPVSNRQALEIPPSIGLERATRAAGKNSNTGNPRFKPYKKKSERSECIAKKCPIENARLDGSSIMQEPAPRVQVRYETVKSCRGEQTHVRGGDGPKESLNPKKVIVVTSPEGAYHLPRPRQPIPAEHGDFYDCRWDGCDRRVRSTKEHIEAHMSNTHRIPSGDSGG</sequence>
<organism evidence="2 3">
    <name type="scientific">Leucocoprinus birnbaumii</name>
    <dbReference type="NCBI Taxonomy" id="56174"/>
    <lineage>
        <taxon>Eukaryota</taxon>
        <taxon>Fungi</taxon>
        <taxon>Dikarya</taxon>
        <taxon>Basidiomycota</taxon>
        <taxon>Agaricomycotina</taxon>
        <taxon>Agaricomycetes</taxon>
        <taxon>Agaricomycetidae</taxon>
        <taxon>Agaricales</taxon>
        <taxon>Agaricineae</taxon>
        <taxon>Agaricaceae</taxon>
        <taxon>Leucocoprinus</taxon>
    </lineage>
</organism>
<feature type="compositionally biased region" description="Polar residues" evidence="1">
    <location>
        <begin position="301"/>
        <end position="317"/>
    </location>
</feature>
<evidence type="ECO:0000313" key="2">
    <source>
        <dbReference type="EMBL" id="KAJ3573250.1"/>
    </source>
</evidence>
<dbReference type="AlphaFoldDB" id="A0AAD5VYP9"/>
<name>A0AAD5VYP9_9AGAR</name>
<evidence type="ECO:0000313" key="3">
    <source>
        <dbReference type="Proteomes" id="UP001213000"/>
    </source>
</evidence>
<protein>
    <submittedName>
        <fullName evidence="2">Uncharacterized protein</fullName>
    </submittedName>
</protein>
<accession>A0AAD5VYP9</accession>
<dbReference type="EMBL" id="JANIEX010000109">
    <property type="protein sequence ID" value="KAJ3573250.1"/>
    <property type="molecule type" value="Genomic_DNA"/>
</dbReference>
<dbReference type="Proteomes" id="UP001213000">
    <property type="component" value="Unassembled WGS sequence"/>
</dbReference>